<dbReference type="InterPro" id="IPR022742">
    <property type="entry name" value="Hydrolase_4"/>
</dbReference>
<name>A0A318RGQ6_WILLI</name>
<dbReference type="RefSeq" id="WP_110470628.1">
    <property type="nucleotide sequence ID" value="NZ_QJSP01000009.1"/>
</dbReference>
<reference evidence="4 5" key="1">
    <citation type="submission" date="2018-06" db="EMBL/GenBank/DDBJ databases">
        <title>Genomic Encyclopedia of Type Strains, Phase IV (KMG-IV): sequencing the most valuable type-strain genomes for metagenomic binning, comparative biology and taxonomic classification.</title>
        <authorList>
            <person name="Goeker M."/>
        </authorList>
    </citation>
    <scope>NUCLEOTIDE SEQUENCE [LARGE SCALE GENOMIC DNA]</scope>
    <source>
        <strain evidence="4 5">DSM 45521</strain>
    </source>
</reference>
<dbReference type="EMBL" id="QJSP01000009">
    <property type="protein sequence ID" value="PYE16011.1"/>
    <property type="molecule type" value="Genomic_DNA"/>
</dbReference>
<dbReference type="GO" id="GO:0004177">
    <property type="term" value="F:aminopeptidase activity"/>
    <property type="evidence" value="ECO:0007669"/>
    <property type="project" value="UniProtKB-KW"/>
</dbReference>
<dbReference type="Gene3D" id="1.10.10.800">
    <property type="match status" value="1"/>
</dbReference>
<accession>A0A318RGQ6</accession>
<keyword evidence="2" id="KW-0378">Hydrolase</keyword>
<evidence type="ECO:0000256" key="2">
    <source>
        <dbReference type="ARBA" id="ARBA00022801"/>
    </source>
</evidence>
<evidence type="ECO:0000256" key="1">
    <source>
        <dbReference type="ARBA" id="ARBA00008645"/>
    </source>
</evidence>
<dbReference type="Gene3D" id="3.40.50.1820">
    <property type="entry name" value="alpha/beta hydrolase"/>
    <property type="match status" value="1"/>
</dbReference>
<feature type="domain" description="Serine aminopeptidase S33" evidence="3">
    <location>
        <begin position="37"/>
        <end position="265"/>
    </location>
</feature>
<protein>
    <submittedName>
        <fullName evidence="4">Serine aminopeptidase S33 family</fullName>
    </submittedName>
</protein>
<dbReference type="InterPro" id="IPR050261">
    <property type="entry name" value="FrsA_esterase"/>
</dbReference>
<dbReference type="InterPro" id="IPR029058">
    <property type="entry name" value="AB_hydrolase_fold"/>
</dbReference>
<evidence type="ECO:0000313" key="5">
    <source>
        <dbReference type="Proteomes" id="UP000247591"/>
    </source>
</evidence>
<organism evidence="4 5">
    <name type="scientific">Williamsia limnetica</name>
    <dbReference type="NCBI Taxonomy" id="882452"/>
    <lineage>
        <taxon>Bacteria</taxon>
        <taxon>Bacillati</taxon>
        <taxon>Actinomycetota</taxon>
        <taxon>Actinomycetes</taxon>
        <taxon>Mycobacteriales</taxon>
        <taxon>Nocardiaceae</taxon>
        <taxon>Williamsia</taxon>
    </lineage>
</organism>
<evidence type="ECO:0000313" key="4">
    <source>
        <dbReference type="EMBL" id="PYE16011.1"/>
    </source>
</evidence>
<keyword evidence="5" id="KW-1185">Reference proteome</keyword>
<evidence type="ECO:0000259" key="3">
    <source>
        <dbReference type="Pfam" id="PF12146"/>
    </source>
</evidence>
<keyword evidence="4" id="KW-0031">Aminopeptidase</keyword>
<gene>
    <name evidence="4" type="ORF">DFR67_109240</name>
</gene>
<dbReference type="PANTHER" id="PTHR22946">
    <property type="entry name" value="DIENELACTONE HYDROLASE DOMAIN-CONTAINING PROTEIN-RELATED"/>
    <property type="match status" value="1"/>
</dbReference>
<dbReference type="SUPFAM" id="SSF53474">
    <property type="entry name" value="alpha/beta-Hydrolases"/>
    <property type="match status" value="1"/>
</dbReference>
<dbReference type="Pfam" id="PF12146">
    <property type="entry name" value="Hydrolase_4"/>
    <property type="match status" value="1"/>
</dbReference>
<dbReference type="Proteomes" id="UP000247591">
    <property type="component" value="Unassembled WGS sequence"/>
</dbReference>
<dbReference type="AlphaFoldDB" id="A0A318RGQ6"/>
<dbReference type="GO" id="GO:0052689">
    <property type="term" value="F:carboxylic ester hydrolase activity"/>
    <property type="evidence" value="ECO:0007669"/>
    <property type="project" value="UniProtKB-ARBA"/>
</dbReference>
<dbReference type="PANTHER" id="PTHR22946:SF9">
    <property type="entry name" value="POLYKETIDE TRANSFERASE AF380"/>
    <property type="match status" value="1"/>
</dbReference>
<dbReference type="OrthoDB" id="5902829at2"/>
<comment type="similarity">
    <text evidence="1">Belongs to the AB hydrolase superfamily.</text>
</comment>
<proteinExistence type="inferred from homology"/>
<keyword evidence="4" id="KW-0645">Protease</keyword>
<sequence>MTEREDVVFASGQGSARAHCAAWLYRPAGGHSGRTPLIVLAHGLGAVRTMRLDAYAERFVAAGYAALVFDYRHFGDSEGAPRQLLSIGRQREDWHAAIAYARTLDGIDPDKICIFGTSFGGGHVLAVAADDARLAAVISQCPFTEGPASALTLGPRATLGVTLAAIRDLAAAARGREPVLVPLAGAPGETALMNAPDVVAGYLGLVPETETIVNGVAARVGLAIPLARPGRAVKKISAPVLFCVCDTDTVAPPGPTLKYAATAPKGTVRRYPFGHFDIYVGDAFERAIADQIEFLHREVSV</sequence>
<comment type="caution">
    <text evidence="4">The sequence shown here is derived from an EMBL/GenBank/DDBJ whole genome shotgun (WGS) entry which is preliminary data.</text>
</comment>